<keyword evidence="3 4" id="KW-0539">Nucleus</keyword>
<evidence type="ECO:0000256" key="1">
    <source>
        <dbReference type="ARBA" id="ARBA00004123"/>
    </source>
</evidence>
<feature type="domain" description="MMS19 N-terminal" evidence="6">
    <location>
        <begin position="117"/>
        <end position="390"/>
    </location>
</feature>
<comment type="function">
    <text evidence="4">Key component of the cytosolic iron-sulfur protein assembly (CIA) complex, a multiprotein complex that mediates the incorporation of iron-sulfur cluster into apoproteins specifically involved in DNA metabolism and genomic integrity. In the CIA complex, MMS19 acts as an adapter between early-acting CIA components and a subset of cellular target iron-sulfur proteins.</text>
</comment>
<dbReference type="GO" id="GO:0005634">
    <property type="term" value="C:nucleus"/>
    <property type="evidence" value="ECO:0007669"/>
    <property type="project" value="UniProtKB-SubCell"/>
</dbReference>
<dbReference type="InterPro" id="IPR016024">
    <property type="entry name" value="ARM-type_fold"/>
</dbReference>
<dbReference type="GO" id="GO:0006281">
    <property type="term" value="P:DNA repair"/>
    <property type="evidence" value="ECO:0007669"/>
    <property type="project" value="UniProtKB-UniRule"/>
</dbReference>
<dbReference type="GO" id="GO:0097361">
    <property type="term" value="C:cytosolic [4Fe-4S] assembly targeting complex"/>
    <property type="evidence" value="ECO:0007669"/>
    <property type="project" value="UniProtKB-UniRule"/>
</dbReference>
<dbReference type="PANTHER" id="PTHR12891">
    <property type="entry name" value="DNA REPAIR/TRANSCRIPTION PROTEIN MET18/MMS19"/>
    <property type="match status" value="1"/>
</dbReference>
<evidence type="ECO:0000256" key="4">
    <source>
        <dbReference type="RuleBase" id="RU367072"/>
    </source>
</evidence>
<feature type="non-terminal residue" evidence="7">
    <location>
        <position position="1"/>
    </location>
</feature>
<sequence>AGPFRRVVYIIDATPLRASVIHERLHTCLVPPWHRRLSWNSVPREKQERRRITTRAAINPSILTDGRRSMSVDQPWTSALSELVTTDFSTAETGERLAGLITSLKRDRVNLAVLNGALGPFLISENDANRGKALTVFAEALVGIPGLIATEADAHHTGDFFCARLNDRPSLHGALLGCLMFLENPACPPSLSQAQLLSVAKNLTSNVFVQHLPQTERLLAYRALQALVQDYGQQLLDAGVSLWDACLAGMDGERDPRGLLAAFALARSLMALYSAQPSNSLAAGQMEEGSEELFDILSCYFPISFSPPANDPHGITREGLARALAEVLLCSPAFLPFLLPVLLEKLASSLRQAKTDALDLLRRVPGACSPADLDAHADWGEVWTRLRAEICLPEALEAPALGSAQDLATPAAQCLAEWVSQLSRVRHGLGSSLVQDAAVQQALQCLRDPGSTQAAQARASRLVQAGVHILSGVCSSVAACDELEDALGRITEAIKSPTAPLAAQALAWQGLAQMIKAGPRILTALLAPCQEWVQLAIRRHDVAEAQQASEVIAVSDADLWTLDWPCTASTVTLRSLCFLQRAVEVLGPSGLGPAAQEAALYLTLQAMDAAEPDLAASAMQTLLALARFGEESRALLAIVLRAALQGEGPGAWAPAGDALVRQLARASATACTMGIEAALARLRPDAEGAAAMEAIGAEGSIDAGHVLAALNCLADLLTHPHDESGSEGVLAALLGAYKSGTDGEAEAAAQLVAAALPGASPAAQAAWAGRAKASLLATESDPGVALVHCGVLIGCSRAAARAACSLPLVRRLSELWRTDGQRSLYIEAAASLVNKWPDDRPEGLVPALDVWMTSLAGKGSAPDAAWIEGRAALARALALRSHARAAAALEEGIAACCRPAAGVEDGPRFVRGVLVAAAQRSPSALVRPLWRQRTLTLLVSALLRALGPPPPFVPALCTLGAALTSVDPALQRSQLARVETLLAPCLAAVADLPGPEQTVTGLLDMLAGLAGSGATTDRDVITRLLPDAFPALLRCAAHREPDVRRAALSTLCALAALPYTTLHPLRARARAAARAALDDDARSVRGAAAHCMLAWGE</sequence>
<dbReference type="InterPro" id="IPR029240">
    <property type="entry name" value="MMS19_N"/>
</dbReference>
<keyword evidence="4" id="KW-0234">DNA repair</keyword>
<evidence type="ECO:0000256" key="3">
    <source>
        <dbReference type="ARBA" id="ARBA00023242"/>
    </source>
</evidence>
<comment type="subcellular location">
    <subcellularLocation>
        <location evidence="1 4">Nucleus</location>
    </subcellularLocation>
</comment>
<proteinExistence type="inferred from homology"/>
<organism evidence="7">
    <name type="scientific">Auxenochlorella protothecoides</name>
    <name type="common">Green microalga</name>
    <name type="synonym">Chlorella protothecoides</name>
    <dbReference type="NCBI Taxonomy" id="3075"/>
    <lineage>
        <taxon>Eukaryota</taxon>
        <taxon>Viridiplantae</taxon>
        <taxon>Chlorophyta</taxon>
        <taxon>core chlorophytes</taxon>
        <taxon>Trebouxiophyceae</taxon>
        <taxon>Chlorellales</taxon>
        <taxon>Chlorellaceae</taxon>
        <taxon>Auxenochlorella</taxon>
    </lineage>
</organism>
<dbReference type="Pfam" id="PF12460">
    <property type="entry name" value="MMS19_C"/>
    <property type="match status" value="1"/>
</dbReference>
<dbReference type="InterPro" id="IPR024687">
    <property type="entry name" value="MMS19_C"/>
</dbReference>
<protein>
    <recommendedName>
        <fullName evidence="4">MMS19 nucleotide excision repair protein</fullName>
    </recommendedName>
</protein>
<feature type="domain" description="MMS19 C-terminal" evidence="5">
    <location>
        <begin position="812"/>
        <end position="1054"/>
    </location>
</feature>
<name>A0A1D1ZW58_AUXPR</name>
<evidence type="ECO:0000256" key="2">
    <source>
        <dbReference type="ARBA" id="ARBA00022737"/>
    </source>
</evidence>
<dbReference type="AlphaFoldDB" id="A0A1D1ZW58"/>
<dbReference type="Pfam" id="PF14500">
    <property type="entry name" value="MMS19_N"/>
    <property type="match status" value="1"/>
</dbReference>
<evidence type="ECO:0000313" key="7">
    <source>
        <dbReference type="EMBL" id="JAT71188.1"/>
    </source>
</evidence>
<dbReference type="PANTHER" id="PTHR12891:SF0">
    <property type="entry name" value="MMS19 NUCLEOTIDE EXCISION REPAIR PROTEIN HOMOLOG"/>
    <property type="match status" value="1"/>
</dbReference>
<dbReference type="GO" id="GO:0051604">
    <property type="term" value="P:protein maturation"/>
    <property type="evidence" value="ECO:0007669"/>
    <property type="project" value="UniProtKB-UniRule"/>
</dbReference>
<dbReference type="InterPro" id="IPR039920">
    <property type="entry name" value="MMS19"/>
</dbReference>
<accession>A0A1D1ZW58</accession>
<dbReference type="SUPFAM" id="SSF48371">
    <property type="entry name" value="ARM repeat"/>
    <property type="match status" value="1"/>
</dbReference>
<keyword evidence="4" id="KW-0227">DNA damage</keyword>
<comment type="similarity">
    <text evidence="4">Belongs to the MET18/MMS19 family.</text>
</comment>
<evidence type="ECO:0000259" key="5">
    <source>
        <dbReference type="Pfam" id="PF12460"/>
    </source>
</evidence>
<gene>
    <name evidence="7" type="ORF">g.22748</name>
</gene>
<dbReference type="EMBL" id="GDKF01007434">
    <property type="protein sequence ID" value="JAT71188.1"/>
    <property type="molecule type" value="Transcribed_RNA"/>
</dbReference>
<dbReference type="GO" id="GO:0016226">
    <property type="term" value="P:iron-sulfur cluster assembly"/>
    <property type="evidence" value="ECO:0007669"/>
    <property type="project" value="UniProtKB-UniRule"/>
</dbReference>
<evidence type="ECO:0000259" key="6">
    <source>
        <dbReference type="Pfam" id="PF14500"/>
    </source>
</evidence>
<reference evidence="7" key="1">
    <citation type="submission" date="2015-08" db="EMBL/GenBank/DDBJ databases">
        <authorList>
            <person name="Babu N.S."/>
            <person name="Beckwith C.J."/>
            <person name="Beseler K.G."/>
            <person name="Brison A."/>
            <person name="Carone J.V."/>
            <person name="Caskin T.P."/>
            <person name="Diamond M."/>
            <person name="Durham M.E."/>
            <person name="Foxe J.M."/>
            <person name="Go M."/>
            <person name="Henderson B.A."/>
            <person name="Jones I.B."/>
            <person name="McGettigan J.A."/>
            <person name="Micheletti S.J."/>
            <person name="Nasrallah M.E."/>
            <person name="Ortiz D."/>
            <person name="Piller C.R."/>
            <person name="Privatt S.R."/>
            <person name="Schneider S.L."/>
            <person name="Sharp S."/>
            <person name="Smith T.C."/>
            <person name="Stanton J.D."/>
            <person name="Ullery H.E."/>
            <person name="Wilson R.J."/>
            <person name="Serrano M.G."/>
            <person name="Buck G."/>
            <person name="Lee V."/>
            <person name="Wang Y."/>
            <person name="Carvalho R."/>
            <person name="Voegtly L."/>
            <person name="Shi R."/>
            <person name="Duckworth R."/>
            <person name="Johnson A."/>
            <person name="Loviza R."/>
            <person name="Walstead R."/>
            <person name="Shah Z."/>
            <person name="Kiflezghi M."/>
            <person name="Wade K."/>
            <person name="Ball S.L."/>
            <person name="Bradley K.W."/>
            <person name="Asai D.J."/>
            <person name="Bowman C.A."/>
            <person name="Russell D.A."/>
            <person name="Pope W.H."/>
            <person name="Jacobs-Sera D."/>
            <person name="Hendrix R.W."/>
            <person name="Hatfull G.F."/>
        </authorList>
    </citation>
    <scope>NUCLEOTIDE SEQUENCE</scope>
</reference>
<keyword evidence="2" id="KW-0677">Repeat</keyword>